<dbReference type="PRINTS" id="PR00038">
    <property type="entry name" value="HTHLUXR"/>
</dbReference>
<gene>
    <name evidence="4" type="ordered locus">Cwoe_0446</name>
</gene>
<dbReference type="Proteomes" id="UP000008229">
    <property type="component" value="Chromosome"/>
</dbReference>
<dbReference type="GO" id="GO:0004016">
    <property type="term" value="F:adenylate cyclase activity"/>
    <property type="evidence" value="ECO:0007669"/>
    <property type="project" value="TreeGrafter"/>
</dbReference>
<dbReference type="PROSITE" id="PS50043">
    <property type="entry name" value="HTH_LUXR_2"/>
    <property type="match status" value="1"/>
</dbReference>
<evidence type="ECO:0000256" key="1">
    <source>
        <dbReference type="ARBA" id="ARBA00022741"/>
    </source>
</evidence>
<dbReference type="Pfam" id="PF00196">
    <property type="entry name" value="GerE"/>
    <property type="match status" value="1"/>
</dbReference>
<dbReference type="InterPro" id="IPR041664">
    <property type="entry name" value="AAA_16"/>
</dbReference>
<dbReference type="Pfam" id="PF13191">
    <property type="entry name" value="AAA_16"/>
    <property type="match status" value="1"/>
</dbReference>
<dbReference type="SMART" id="SM00421">
    <property type="entry name" value="HTH_LUXR"/>
    <property type="match status" value="1"/>
</dbReference>
<evidence type="ECO:0000313" key="4">
    <source>
        <dbReference type="EMBL" id="ADB48882.1"/>
    </source>
</evidence>
<dbReference type="eggNOG" id="COG2197">
    <property type="taxonomic scope" value="Bacteria"/>
</dbReference>
<dbReference type="STRING" id="469383.Cwoe_0446"/>
<name>D3F7B1_CONWI</name>
<reference evidence="5" key="2">
    <citation type="submission" date="2010-01" db="EMBL/GenBank/DDBJ databases">
        <title>The complete genome of Conexibacter woesei DSM 14684.</title>
        <authorList>
            <consortium name="US DOE Joint Genome Institute (JGI-PGF)"/>
            <person name="Lucas S."/>
            <person name="Copeland A."/>
            <person name="Lapidus A."/>
            <person name="Glavina del Rio T."/>
            <person name="Dalin E."/>
            <person name="Tice H."/>
            <person name="Bruce D."/>
            <person name="Goodwin L."/>
            <person name="Pitluck S."/>
            <person name="Kyrpides N."/>
            <person name="Mavromatis K."/>
            <person name="Ivanova N."/>
            <person name="Mikhailova N."/>
            <person name="Chertkov O."/>
            <person name="Brettin T."/>
            <person name="Detter J.C."/>
            <person name="Han C."/>
            <person name="Larimer F."/>
            <person name="Land M."/>
            <person name="Hauser L."/>
            <person name="Markowitz V."/>
            <person name="Cheng J.-F."/>
            <person name="Hugenholtz P."/>
            <person name="Woyke T."/>
            <person name="Wu D."/>
            <person name="Pukall R."/>
            <person name="Steenblock K."/>
            <person name="Schneider S."/>
            <person name="Klenk H.-P."/>
            <person name="Eisen J.A."/>
        </authorList>
    </citation>
    <scope>NUCLEOTIDE SEQUENCE [LARGE SCALE GENOMIC DNA]</scope>
    <source>
        <strain evidence="5">DSM 14684 / CIP 108061 / JCM 11494 / NBRC 100937 / ID131577</strain>
    </source>
</reference>
<keyword evidence="2" id="KW-0067">ATP-binding</keyword>
<dbReference type="GO" id="GO:0003677">
    <property type="term" value="F:DNA binding"/>
    <property type="evidence" value="ECO:0007669"/>
    <property type="project" value="InterPro"/>
</dbReference>
<evidence type="ECO:0000259" key="3">
    <source>
        <dbReference type="PROSITE" id="PS50043"/>
    </source>
</evidence>
<dbReference type="RefSeq" id="WP_012931935.1">
    <property type="nucleotide sequence ID" value="NC_013739.1"/>
</dbReference>
<dbReference type="KEGG" id="cwo:Cwoe_0446"/>
<dbReference type="InterPro" id="IPR016032">
    <property type="entry name" value="Sig_transdc_resp-reg_C-effctor"/>
</dbReference>
<feature type="domain" description="HTH luxR-type" evidence="3">
    <location>
        <begin position="899"/>
        <end position="963"/>
    </location>
</feature>
<dbReference type="Gene3D" id="1.10.10.10">
    <property type="entry name" value="Winged helix-like DNA-binding domain superfamily/Winged helix DNA-binding domain"/>
    <property type="match status" value="1"/>
</dbReference>
<dbReference type="eggNOG" id="COG3899">
    <property type="taxonomic scope" value="Bacteria"/>
</dbReference>
<dbReference type="InterPro" id="IPR000792">
    <property type="entry name" value="Tscrpt_reg_LuxR_C"/>
</dbReference>
<dbReference type="OrthoDB" id="5476461at2"/>
<evidence type="ECO:0000256" key="2">
    <source>
        <dbReference type="ARBA" id="ARBA00022840"/>
    </source>
</evidence>
<dbReference type="PANTHER" id="PTHR16305">
    <property type="entry name" value="TESTICULAR SOLUBLE ADENYLYL CYCLASE"/>
    <property type="match status" value="1"/>
</dbReference>
<organism evidence="4 5">
    <name type="scientific">Conexibacter woesei (strain DSM 14684 / CCUG 47730 / CIP 108061 / JCM 11494 / NBRC 100937 / ID131577)</name>
    <dbReference type="NCBI Taxonomy" id="469383"/>
    <lineage>
        <taxon>Bacteria</taxon>
        <taxon>Bacillati</taxon>
        <taxon>Actinomycetota</taxon>
        <taxon>Thermoleophilia</taxon>
        <taxon>Solirubrobacterales</taxon>
        <taxon>Conexibacteraceae</taxon>
        <taxon>Conexibacter</taxon>
    </lineage>
</organism>
<dbReference type="SUPFAM" id="SSF46894">
    <property type="entry name" value="C-terminal effector domain of the bipartite response regulators"/>
    <property type="match status" value="1"/>
</dbReference>
<dbReference type="CDD" id="cd06170">
    <property type="entry name" value="LuxR_C_like"/>
    <property type="match status" value="1"/>
</dbReference>
<dbReference type="EMBL" id="CP001854">
    <property type="protein sequence ID" value="ADB48882.1"/>
    <property type="molecule type" value="Genomic_DNA"/>
</dbReference>
<keyword evidence="5" id="KW-1185">Reference proteome</keyword>
<dbReference type="InterPro" id="IPR036388">
    <property type="entry name" value="WH-like_DNA-bd_sf"/>
</dbReference>
<accession>D3F7B1</accession>
<dbReference type="InterPro" id="IPR027417">
    <property type="entry name" value="P-loop_NTPase"/>
</dbReference>
<evidence type="ECO:0000313" key="5">
    <source>
        <dbReference type="Proteomes" id="UP000008229"/>
    </source>
</evidence>
<reference evidence="4 5" key="1">
    <citation type="journal article" date="2010" name="Stand. Genomic Sci.">
        <title>Complete genome sequence of Conexibacter woesei type strain (ID131577).</title>
        <authorList>
            <person name="Pukall R."/>
            <person name="Lapidus A."/>
            <person name="Glavina Del Rio T."/>
            <person name="Copeland A."/>
            <person name="Tice H."/>
            <person name="Cheng J.-F."/>
            <person name="Lucas S."/>
            <person name="Chen F."/>
            <person name="Nolan M."/>
            <person name="Bruce D."/>
            <person name="Goodwin L."/>
            <person name="Pitluck S."/>
            <person name="Mavromatis K."/>
            <person name="Ivanova N."/>
            <person name="Ovchinnikova G."/>
            <person name="Pati A."/>
            <person name="Chen A."/>
            <person name="Palaniappan K."/>
            <person name="Land M."/>
            <person name="Hauser L."/>
            <person name="Chang Y.-J."/>
            <person name="Jeffries C.D."/>
            <person name="Chain P."/>
            <person name="Meincke L."/>
            <person name="Sims D."/>
            <person name="Brettin T."/>
            <person name="Detter J.C."/>
            <person name="Rohde M."/>
            <person name="Goeker M."/>
            <person name="Bristow J."/>
            <person name="Eisen J.A."/>
            <person name="Markowitz V."/>
            <person name="Kyrpides N.C."/>
            <person name="Klenk H.-P."/>
            <person name="Hugenholtz P."/>
        </authorList>
    </citation>
    <scope>NUCLEOTIDE SEQUENCE [LARGE SCALE GENOMIC DNA]</scope>
    <source>
        <strain evidence="5">DSM 14684 / CIP 108061 / JCM 11494 / NBRC 100937 / ID131577</strain>
    </source>
</reference>
<dbReference type="PROSITE" id="PS00622">
    <property type="entry name" value="HTH_LUXR_1"/>
    <property type="match status" value="1"/>
</dbReference>
<proteinExistence type="predicted"/>
<dbReference type="GO" id="GO:0006355">
    <property type="term" value="P:regulation of DNA-templated transcription"/>
    <property type="evidence" value="ECO:0007669"/>
    <property type="project" value="InterPro"/>
</dbReference>
<dbReference type="PANTHER" id="PTHR16305:SF35">
    <property type="entry name" value="TRANSCRIPTIONAL ACTIVATOR DOMAIN"/>
    <property type="match status" value="1"/>
</dbReference>
<dbReference type="AlphaFoldDB" id="D3F7B1"/>
<protein>
    <submittedName>
        <fullName evidence="4">Transcriptional regulator, LuxR family</fullName>
    </submittedName>
</protein>
<dbReference type="HOGENOM" id="CLU_006850_2_1_11"/>
<dbReference type="SUPFAM" id="SSF52540">
    <property type="entry name" value="P-loop containing nucleoside triphosphate hydrolases"/>
    <property type="match status" value="1"/>
</dbReference>
<dbReference type="GO" id="GO:0005737">
    <property type="term" value="C:cytoplasm"/>
    <property type="evidence" value="ECO:0007669"/>
    <property type="project" value="TreeGrafter"/>
</dbReference>
<dbReference type="GO" id="GO:0005524">
    <property type="term" value="F:ATP binding"/>
    <property type="evidence" value="ECO:0007669"/>
    <property type="project" value="UniProtKB-KW"/>
</dbReference>
<sequence>MTRVELFGRAREVAVLAELVAAASAGEGALAWLQGEGGIGKSALVASAADVAREHGMAVLSAGADELERHRPFGVLVDCLGVGGRSDDARHTAVARLLAADATPAPEPDEPNLRGGGELTFGIGEALLALVEELCCEAPALLVLEDLQWADVQSLELLGRLARRAAELPLAVLCTARVAPRRAAVERAVARSLERGARQLVLAPLDAAAADALAARLAGGPPGTNLRARVAACGGNPLFVSVLVDALEAGGAIERSAGGEAEIASAADPVPASLALAVLGRLRALPAETVELLGLASVLGSEFALAELAALTGRPVAALSAPVREALAAGALVERGERLGFGHDVVREALYDDLPRSVRAGLHLEVGRALAAAGADAAAVAEHLVRGAAPGDAEAVAWLERAAREAASRSAGVAAELLEAALELAAPGDPARGRLEAELALSLVAAGRRQDGEALARCVLDDRAYSPGEGALRLALARSLLERGRLFDALAEAGRAAESPGVGAVDRAEALAYATIGSLLAHDLDAAAAEARHAQAVAEEAGATHVVAVSLTRRAHVAGFRGEFAEQERLAARAVAVAVQDGGREVQHASHAHLNHALALADCDRPHDGVAAVAAGRRVYERLGMEETLRNSHHYAGYPLMLAGRWDDALAELETASALSEESDIGWTVDVLATRAVLLARRNELEAARALVDAATQALAAGAPEFRLGWPAWAQALVQEAEGDRDGALETLWSAWTRVGAAGAVGEQRTFAPDLARMLAAAGDAARGAEVAAAVEALARGNPELETIEALALRCRALAGGSGRDGDAAGGGAGDGADALARAAERYPDGPRPHERALAYEDAAVAFVAAGRLDRARAFADEALEAYARLGARRDAARAEGRLRAGGLRRGRRGSRTRATDGWEALTPSERRVAELAAEGLSNPQIAERLVISRHTVATHVSHALAKLGLRSRFELAAARRAE</sequence>
<keyword evidence="1" id="KW-0547">Nucleotide-binding</keyword>